<accession>A0ABW5J243</accession>
<protein>
    <submittedName>
        <fullName evidence="4">Fibronectin type III domain-containing protein</fullName>
    </submittedName>
</protein>
<feature type="domain" description="Calcineurin-like phosphoesterase" evidence="2">
    <location>
        <begin position="188"/>
        <end position="357"/>
    </location>
</feature>
<dbReference type="SUPFAM" id="SSF49363">
    <property type="entry name" value="Purple acid phosphatase, N-terminal domain"/>
    <property type="match status" value="1"/>
</dbReference>
<dbReference type="InterPro" id="IPR029052">
    <property type="entry name" value="Metallo-depent_PP-like"/>
</dbReference>
<dbReference type="Pfam" id="PF16656">
    <property type="entry name" value="Pur_ac_phosph_N"/>
    <property type="match status" value="1"/>
</dbReference>
<dbReference type="Proteomes" id="UP001597510">
    <property type="component" value="Unassembled WGS sequence"/>
</dbReference>
<evidence type="ECO:0000259" key="3">
    <source>
        <dbReference type="Pfam" id="PF16656"/>
    </source>
</evidence>
<evidence type="ECO:0000313" key="4">
    <source>
        <dbReference type="EMBL" id="MFD2519833.1"/>
    </source>
</evidence>
<reference evidence="5" key="1">
    <citation type="journal article" date="2019" name="Int. J. Syst. Evol. Microbiol.">
        <title>The Global Catalogue of Microorganisms (GCM) 10K type strain sequencing project: providing services to taxonomists for standard genome sequencing and annotation.</title>
        <authorList>
            <consortium name="The Broad Institute Genomics Platform"/>
            <consortium name="The Broad Institute Genome Sequencing Center for Infectious Disease"/>
            <person name="Wu L."/>
            <person name="Ma J."/>
        </authorList>
    </citation>
    <scope>NUCLEOTIDE SEQUENCE [LARGE SCALE GENOMIC DNA]</scope>
    <source>
        <strain evidence="5">KCTC 52344</strain>
    </source>
</reference>
<organism evidence="4 5">
    <name type="scientific">Emticicia soli</name>
    <dbReference type="NCBI Taxonomy" id="2027878"/>
    <lineage>
        <taxon>Bacteria</taxon>
        <taxon>Pseudomonadati</taxon>
        <taxon>Bacteroidota</taxon>
        <taxon>Cytophagia</taxon>
        <taxon>Cytophagales</taxon>
        <taxon>Leadbetterellaceae</taxon>
        <taxon>Emticicia</taxon>
    </lineage>
</organism>
<evidence type="ECO:0000256" key="1">
    <source>
        <dbReference type="ARBA" id="ARBA00022729"/>
    </source>
</evidence>
<keyword evidence="1" id="KW-0732">Signal</keyword>
<evidence type="ECO:0000313" key="5">
    <source>
        <dbReference type="Proteomes" id="UP001597510"/>
    </source>
</evidence>
<dbReference type="EMBL" id="JBHULC010000003">
    <property type="protein sequence ID" value="MFD2519833.1"/>
    <property type="molecule type" value="Genomic_DNA"/>
</dbReference>
<keyword evidence="5" id="KW-1185">Reference proteome</keyword>
<dbReference type="Gene3D" id="2.60.40.380">
    <property type="entry name" value="Purple acid phosphatase-like, N-terminal"/>
    <property type="match status" value="1"/>
</dbReference>
<proteinExistence type="predicted"/>
<dbReference type="PANTHER" id="PTHR45867">
    <property type="entry name" value="PURPLE ACID PHOSPHATASE"/>
    <property type="match status" value="1"/>
</dbReference>
<dbReference type="Gene3D" id="3.60.21.10">
    <property type="match status" value="1"/>
</dbReference>
<dbReference type="PANTHER" id="PTHR45867:SF3">
    <property type="entry name" value="ACID PHOSPHATASE TYPE 7"/>
    <property type="match status" value="1"/>
</dbReference>
<dbReference type="InterPro" id="IPR004843">
    <property type="entry name" value="Calcineurin-like_PHP"/>
</dbReference>
<feature type="domain" description="Purple acid phosphatase N-terminal" evidence="3">
    <location>
        <begin position="58"/>
        <end position="158"/>
    </location>
</feature>
<comment type="caution">
    <text evidence="4">The sequence shown here is derived from an EMBL/GenBank/DDBJ whole genome shotgun (WGS) entry which is preliminary data.</text>
</comment>
<dbReference type="RefSeq" id="WP_340236312.1">
    <property type="nucleotide sequence ID" value="NZ_JBBEWC010000006.1"/>
</dbReference>
<evidence type="ECO:0000259" key="2">
    <source>
        <dbReference type="Pfam" id="PF00149"/>
    </source>
</evidence>
<dbReference type="Pfam" id="PF00149">
    <property type="entry name" value="Metallophos"/>
    <property type="match status" value="1"/>
</dbReference>
<dbReference type="InterPro" id="IPR015914">
    <property type="entry name" value="PAPs_N"/>
</dbReference>
<gene>
    <name evidence="4" type="ORF">ACFSR2_02985</name>
</gene>
<sequence>MNFIKRDIYKIFCFLICSSSFHTAFSQEHAHPHDHSHPHDHAVAMNLDVKVLLPAAHPDRIILNLTATPETSIAVNWRTDTTVTKGEIQVALATDGTQFVKNVRTIKATTEYLKVKYLEEPEIKANYHSGIIDNLTPGALYVYRVGNDKHFSEWFQFRMPKSTAGRPLSFLYFGDAQNDVKSHWSRVVREAYKTMPEVAFMLHAGDLINRNDHDVEWGEWFHAGSYIHATVPSVMTPGNHEYGKGKLSPQWRKQYNLPTNGPKGLEETCYEVNYSDLKVISLNAEEIDESEHFANAQAKWLDSVLTHNPRKWTAITLHYPFYSTKPNRDNIELRKRFKPIIDKHKVDIILQGHDHAYGRGMVSNSVKVEANKSQQSGTVYVVSVSGPKMYDISDDPWMSRKASNTQLFQLLTVEGDMLTYKAFTATGELYDAFDLKKRAGKANQLVNKIPKTPEKN</sequence>
<dbReference type="SUPFAM" id="SSF56300">
    <property type="entry name" value="Metallo-dependent phosphatases"/>
    <property type="match status" value="1"/>
</dbReference>
<dbReference type="InterPro" id="IPR008963">
    <property type="entry name" value="Purple_acid_Pase-like_N"/>
</dbReference>
<name>A0ABW5J243_9BACT</name>